<dbReference type="Proteomes" id="UP000886520">
    <property type="component" value="Chromosome 5"/>
</dbReference>
<keyword evidence="3" id="KW-1185">Reference proteome</keyword>
<name>A0A9D4V4Z7_ADICA</name>
<proteinExistence type="predicted"/>
<keyword evidence="1" id="KW-1133">Transmembrane helix</keyword>
<evidence type="ECO:0000313" key="2">
    <source>
        <dbReference type="EMBL" id="KAI5079446.1"/>
    </source>
</evidence>
<evidence type="ECO:0000313" key="3">
    <source>
        <dbReference type="Proteomes" id="UP000886520"/>
    </source>
</evidence>
<dbReference type="AlphaFoldDB" id="A0A9D4V4Z7"/>
<reference evidence="2 3" key="1">
    <citation type="submission" date="2021-01" db="EMBL/GenBank/DDBJ databases">
        <title>Adiantum capillus-veneris genome.</title>
        <authorList>
            <person name="Fang Y."/>
            <person name="Liao Q."/>
        </authorList>
    </citation>
    <scope>NUCLEOTIDE SEQUENCE [LARGE SCALE GENOMIC DNA]</scope>
    <source>
        <strain evidence="2">H3</strain>
        <tissue evidence="2">Leaf</tissue>
    </source>
</reference>
<keyword evidence="1" id="KW-0812">Transmembrane</keyword>
<keyword evidence="1" id="KW-0472">Membrane</keyword>
<evidence type="ECO:0000256" key="1">
    <source>
        <dbReference type="SAM" id="Phobius"/>
    </source>
</evidence>
<dbReference type="EMBL" id="JABFUD020000005">
    <property type="protein sequence ID" value="KAI5079446.1"/>
    <property type="molecule type" value="Genomic_DNA"/>
</dbReference>
<organism evidence="2 3">
    <name type="scientific">Adiantum capillus-veneris</name>
    <name type="common">Maidenhair fern</name>
    <dbReference type="NCBI Taxonomy" id="13818"/>
    <lineage>
        <taxon>Eukaryota</taxon>
        <taxon>Viridiplantae</taxon>
        <taxon>Streptophyta</taxon>
        <taxon>Embryophyta</taxon>
        <taxon>Tracheophyta</taxon>
        <taxon>Polypodiopsida</taxon>
        <taxon>Polypodiidae</taxon>
        <taxon>Polypodiales</taxon>
        <taxon>Pteridineae</taxon>
        <taxon>Pteridaceae</taxon>
        <taxon>Vittarioideae</taxon>
        <taxon>Adiantum</taxon>
    </lineage>
</organism>
<sequence>MRGWGFPVEDALGVKSGRAIFQGLRNEKATNAGSIVATLKELLAEGEKLIHPDLLIELMLLHLHHEGDGCELMFYEVVDWRPRLDRKGAALGDYRGAVEGARPREANLLEGGALHLLQERPPLDVKAVHYQLEENTSPSYPLLYHQLAQGLHILQPCLEIAWWNFLAMCFALLSAGLSGGVVLAVSRLFVGHVLCAKLKSFPFLGSQGTLKWKEEEALPCLSHPFPYTSLLLYSKPYTANSWSSYV</sequence>
<protein>
    <submittedName>
        <fullName evidence="2">Uncharacterized protein</fullName>
    </submittedName>
</protein>
<gene>
    <name evidence="2" type="ORF">GOP47_0004925</name>
</gene>
<comment type="caution">
    <text evidence="2">The sequence shown here is derived from an EMBL/GenBank/DDBJ whole genome shotgun (WGS) entry which is preliminary data.</text>
</comment>
<feature type="transmembrane region" description="Helical" evidence="1">
    <location>
        <begin position="162"/>
        <end position="190"/>
    </location>
</feature>
<accession>A0A9D4V4Z7</accession>